<evidence type="ECO:0000313" key="2">
    <source>
        <dbReference type="Proteomes" id="UP001266305"/>
    </source>
</evidence>
<protein>
    <submittedName>
        <fullName evidence="1">Uncharacterized protein</fullName>
    </submittedName>
</protein>
<keyword evidence="2" id="KW-1185">Reference proteome</keyword>
<dbReference type="EMBL" id="JASSZA010000015">
    <property type="protein sequence ID" value="KAK2093280.1"/>
    <property type="molecule type" value="Genomic_DNA"/>
</dbReference>
<dbReference type="Proteomes" id="UP001266305">
    <property type="component" value="Unassembled WGS sequence"/>
</dbReference>
<proteinExistence type="predicted"/>
<gene>
    <name evidence="1" type="ORF">P7K49_029809</name>
</gene>
<name>A0ABQ9U934_SAGOE</name>
<reference evidence="1 2" key="1">
    <citation type="submission" date="2023-05" db="EMBL/GenBank/DDBJ databases">
        <title>B98-5 Cell Line De Novo Hybrid Assembly: An Optical Mapping Approach.</title>
        <authorList>
            <person name="Kananen K."/>
            <person name="Auerbach J.A."/>
            <person name="Kautto E."/>
            <person name="Blachly J.S."/>
        </authorList>
    </citation>
    <scope>NUCLEOTIDE SEQUENCE [LARGE SCALE GENOMIC DNA]</scope>
    <source>
        <strain evidence="1">B95-8</strain>
        <tissue evidence="1">Cell line</tissue>
    </source>
</reference>
<organism evidence="1 2">
    <name type="scientific">Saguinus oedipus</name>
    <name type="common">Cotton-top tamarin</name>
    <name type="synonym">Oedipomidas oedipus</name>
    <dbReference type="NCBI Taxonomy" id="9490"/>
    <lineage>
        <taxon>Eukaryota</taxon>
        <taxon>Metazoa</taxon>
        <taxon>Chordata</taxon>
        <taxon>Craniata</taxon>
        <taxon>Vertebrata</taxon>
        <taxon>Euteleostomi</taxon>
        <taxon>Mammalia</taxon>
        <taxon>Eutheria</taxon>
        <taxon>Euarchontoglires</taxon>
        <taxon>Primates</taxon>
        <taxon>Haplorrhini</taxon>
        <taxon>Platyrrhini</taxon>
        <taxon>Cebidae</taxon>
        <taxon>Callitrichinae</taxon>
        <taxon>Saguinus</taxon>
    </lineage>
</organism>
<comment type="caution">
    <text evidence="1">The sequence shown here is derived from an EMBL/GenBank/DDBJ whole genome shotgun (WGS) entry which is preliminary data.</text>
</comment>
<sequence length="131" mass="13705">MGCSGLLGLQDLRGLVTSCQPSADGTQWVMSVDISLPSCQYFLAQILVSLLLGPLTSAVGSANGVMYFSNLVSFLGCLIPHYCDAADEEHQPLQLNVNTIGLLCAGTTGPGCARAVPTASQCPFLDLEKLL</sequence>
<accession>A0ABQ9U934</accession>
<evidence type="ECO:0000313" key="1">
    <source>
        <dbReference type="EMBL" id="KAK2093280.1"/>
    </source>
</evidence>